<dbReference type="HOGENOM" id="CLU_3296582_0_0_5"/>
<gene>
    <name evidence="1" type="ORF">USDA257_p02620</name>
</gene>
<protein>
    <submittedName>
        <fullName evidence="1">Uncharacterized protein</fullName>
    </submittedName>
</protein>
<evidence type="ECO:0000313" key="2">
    <source>
        <dbReference type="Proteomes" id="UP000006180"/>
    </source>
</evidence>
<organism evidence="1">
    <name type="scientific">Sinorhizobium fredii (strain USDA 257)</name>
    <dbReference type="NCBI Taxonomy" id="1185652"/>
    <lineage>
        <taxon>Bacteria</taxon>
        <taxon>Pseudomonadati</taxon>
        <taxon>Pseudomonadota</taxon>
        <taxon>Alphaproteobacteria</taxon>
        <taxon>Hyphomicrobiales</taxon>
        <taxon>Rhizobiaceae</taxon>
        <taxon>Sinorhizobium/Ensifer group</taxon>
        <taxon>Sinorhizobium</taxon>
    </lineage>
</organism>
<reference evidence="1" key="1">
    <citation type="journal article" date="2012" name="J. Bacteriol.">
        <title>Complete genome sequence of the broad-host-range strain Sinorhizobium fredii USDA257.</title>
        <authorList>
            <person name="Schuldes J."/>
            <person name="Rodriguez Orbegoso M."/>
            <person name="Schmeisser C."/>
            <person name="Krishnan H.B."/>
            <person name="Daniel R."/>
            <person name="Streit W.R."/>
        </authorList>
    </citation>
    <scope>NUCLEOTIDE SEQUENCE [LARGE SCALE GENOMIC DNA]</scope>
    <source>
        <strain evidence="1">USDA 257</strain>
        <plasmid evidence="1">pUSDA257</plasmid>
    </source>
</reference>
<name>I3XGH1_SINF2</name>
<evidence type="ECO:0000313" key="1">
    <source>
        <dbReference type="EMBL" id="AFL54977.1"/>
    </source>
</evidence>
<accession>I3XGH1</accession>
<sequence>MHFATFTSGVELSSHTALPLHEPLRLNGELRFDQGSRDEH</sequence>
<geneLocation type="plasmid" evidence="2">
    <name>pUSDA257 fragment 2</name>
</geneLocation>
<dbReference type="EMBL" id="CP003565">
    <property type="protein sequence ID" value="AFL54977.1"/>
    <property type="molecule type" value="Genomic_DNA"/>
</dbReference>
<dbReference type="AlphaFoldDB" id="I3XGH1"/>
<keyword evidence="1" id="KW-0614">Plasmid</keyword>
<proteinExistence type="predicted"/>